<feature type="region of interest" description="Disordered" evidence="1">
    <location>
        <begin position="1"/>
        <end position="25"/>
    </location>
</feature>
<evidence type="ECO:0000313" key="2">
    <source>
        <dbReference type="EnsemblMetazoa" id="AFUN011965-PA"/>
    </source>
</evidence>
<proteinExistence type="predicted"/>
<dbReference type="AlphaFoldDB" id="A0A182S082"/>
<name>A0A182S082_ANOFN</name>
<dbReference type="VEuPathDB" id="VectorBase:AFUN011965"/>
<protein>
    <submittedName>
        <fullName evidence="2">Uncharacterized protein</fullName>
    </submittedName>
</protein>
<organism evidence="2">
    <name type="scientific">Anopheles funestus</name>
    <name type="common">African malaria mosquito</name>
    <dbReference type="NCBI Taxonomy" id="62324"/>
    <lineage>
        <taxon>Eukaryota</taxon>
        <taxon>Metazoa</taxon>
        <taxon>Ecdysozoa</taxon>
        <taxon>Arthropoda</taxon>
        <taxon>Hexapoda</taxon>
        <taxon>Insecta</taxon>
        <taxon>Pterygota</taxon>
        <taxon>Neoptera</taxon>
        <taxon>Endopterygota</taxon>
        <taxon>Diptera</taxon>
        <taxon>Nematocera</taxon>
        <taxon>Culicoidea</taxon>
        <taxon>Culicidae</taxon>
        <taxon>Anophelinae</taxon>
        <taxon>Anopheles</taxon>
    </lineage>
</organism>
<sequence>MLAAPRPSQVLTSGSGYLGQKAKHI</sequence>
<evidence type="ECO:0000256" key="1">
    <source>
        <dbReference type="SAM" id="MobiDB-lite"/>
    </source>
</evidence>
<accession>A0A182S082</accession>
<dbReference type="EnsemblMetazoa" id="AFUN011965-RA">
    <property type="protein sequence ID" value="AFUN011965-PA"/>
    <property type="gene ID" value="AFUN011965"/>
</dbReference>
<reference evidence="2" key="1">
    <citation type="submission" date="2020-05" db="UniProtKB">
        <authorList>
            <consortium name="EnsemblMetazoa"/>
        </authorList>
    </citation>
    <scope>IDENTIFICATION</scope>
    <source>
        <strain evidence="2">FUMOZ</strain>
    </source>
</reference>